<feature type="domain" description="Carrier" evidence="10">
    <location>
        <begin position="2059"/>
        <end position="2134"/>
    </location>
</feature>
<dbReference type="SMART" id="SM00827">
    <property type="entry name" value="PKS_AT"/>
    <property type="match status" value="1"/>
</dbReference>
<dbReference type="InterPro" id="IPR016036">
    <property type="entry name" value="Malonyl_transacylase_ACP-bd"/>
</dbReference>
<dbReference type="Pfam" id="PF00698">
    <property type="entry name" value="Acyl_transf_1"/>
    <property type="match status" value="1"/>
</dbReference>
<dbReference type="InterPro" id="IPR009081">
    <property type="entry name" value="PP-bd_ACP"/>
</dbReference>
<dbReference type="SUPFAM" id="SSF53901">
    <property type="entry name" value="Thiolase-like"/>
    <property type="match status" value="1"/>
</dbReference>
<dbReference type="PROSITE" id="PS00012">
    <property type="entry name" value="PHOSPHOPANTETHEINE"/>
    <property type="match status" value="1"/>
</dbReference>
<organism evidence="13 14">
    <name type="scientific">Streptomyces edwardsiae</name>
    <dbReference type="NCBI Taxonomy" id="3075527"/>
    <lineage>
        <taxon>Bacteria</taxon>
        <taxon>Bacillati</taxon>
        <taxon>Actinomycetota</taxon>
        <taxon>Actinomycetes</taxon>
        <taxon>Kitasatosporales</taxon>
        <taxon>Streptomycetaceae</taxon>
        <taxon>Streptomyces</taxon>
    </lineage>
</organism>
<dbReference type="InterPro" id="IPR049551">
    <property type="entry name" value="PKS_DH_C"/>
</dbReference>
<dbReference type="InterPro" id="IPR014043">
    <property type="entry name" value="Acyl_transferase_dom"/>
</dbReference>
<evidence type="ECO:0000256" key="5">
    <source>
        <dbReference type="ARBA" id="ARBA00023194"/>
    </source>
</evidence>
<dbReference type="InterPro" id="IPR006162">
    <property type="entry name" value="Ppantetheine_attach_site"/>
</dbReference>
<dbReference type="InterPro" id="IPR049900">
    <property type="entry name" value="PKS_mFAS_DH"/>
</dbReference>
<dbReference type="CDD" id="cd00833">
    <property type="entry name" value="PKS"/>
    <property type="match status" value="1"/>
</dbReference>
<dbReference type="InterPro" id="IPR011032">
    <property type="entry name" value="GroES-like_sf"/>
</dbReference>
<dbReference type="SMART" id="SM00822">
    <property type="entry name" value="PKS_KR"/>
    <property type="match status" value="1"/>
</dbReference>
<keyword evidence="14" id="KW-1185">Reference proteome</keyword>
<dbReference type="SUPFAM" id="SSF50129">
    <property type="entry name" value="GroES-like"/>
    <property type="match status" value="1"/>
</dbReference>
<gene>
    <name evidence="13" type="ORF">RM705_02515</name>
</gene>
<dbReference type="InterPro" id="IPR020843">
    <property type="entry name" value="ER"/>
</dbReference>
<dbReference type="InterPro" id="IPR001227">
    <property type="entry name" value="Ac_transferase_dom_sf"/>
</dbReference>
<evidence type="ECO:0000259" key="11">
    <source>
        <dbReference type="PROSITE" id="PS52004"/>
    </source>
</evidence>
<name>A0ABU2PP65_9ACTN</name>
<dbReference type="SMART" id="SM01294">
    <property type="entry name" value="PKS_PP_betabranch"/>
    <property type="match status" value="1"/>
</dbReference>
<dbReference type="InterPro" id="IPR016035">
    <property type="entry name" value="Acyl_Trfase/lysoPLipase"/>
</dbReference>
<feature type="region of interest" description="Disordered" evidence="9">
    <location>
        <begin position="1038"/>
        <end position="1059"/>
    </location>
</feature>
<dbReference type="InterPro" id="IPR042104">
    <property type="entry name" value="PKS_dehydratase_sf"/>
</dbReference>
<evidence type="ECO:0000256" key="2">
    <source>
        <dbReference type="ARBA" id="ARBA00022450"/>
    </source>
</evidence>
<dbReference type="Pfam" id="PF08240">
    <property type="entry name" value="ADH_N"/>
    <property type="match status" value="1"/>
</dbReference>
<keyword evidence="2" id="KW-0596">Phosphopantetheine</keyword>
<dbReference type="SMART" id="SM00825">
    <property type="entry name" value="PKS_KS"/>
    <property type="match status" value="1"/>
</dbReference>
<evidence type="ECO:0000256" key="4">
    <source>
        <dbReference type="ARBA" id="ARBA00022679"/>
    </source>
</evidence>
<evidence type="ECO:0000313" key="14">
    <source>
        <dbReference type="Proteomes" id="UP001183881"/>
    </source>
</evidence>
<dbReference type="CDD" id="cd08956">
    <property type="entry name" value="KR_3_FAS_SDR_x"/>
    <property type="match status" value="1"/>
</dbReference>
<evidence type="ECO:0000259" key="12">
    <source>
        <dbReference type="PROSITE" id="PS52019"/>
    </source>
</evidence>
<dbReference type="Pfam" id="PF14765">
    <property type="entry name" value="PS-DH"/>
    <property type="match status" value="1"/>
</dbReference>
<dbReference type="PROSITE" id="PS52004">
    <property type="entry name" value="KS3_2"/>
    <property type="match status" value="1"/>
</dbReference>
<dbReference type="Pfam" id="PF13602">
    <property type="entry name" value="ADH_zinc_N_2"/>
    <property type="match status" value="1"/>
</dbReference>
<dbReference type="InterPro" id="IPR016039">
    <property type="entry name" value="Thiolase-like"/>
</dbReference>
<evidence type="ECO:0000256" key="3">
    <source>
        <dbReference type="ARBA" id="ARBA00022553"/>
    </source>
</evidence>
<keyword evidence="5" id="KW-0045">Antibiotic biosynthesis</keyword>
<dbReference type="InterPro" id="IPR049552">
    <property type="entry name" value="PKS_DH_N"/>
</dbReference>
<dbReference type="SMART" id="SM00823">
    <property type="entry name" value="PKS_PP"/>
    <property type="match status" value="1"/>
</dbReference>
<protein>
    <submittedName>
        <fullName evidence="13">Type I polyketide synthase</fullName>
    </submittedName>
</protein>
<dbReference type="PROSITE" id="PS50075">
    <property type="entry name" value="CARRIER"/>
    <property type="match status" value="1"/>
</dbReference>
<dbReference type="SUPFAM" id="SSF47336">
    <property type="entry name" value="ACP-like"/>
    <property type="match status" value="1"/>
</dbReference>
<dbReference type="InterPro" id="IPR020806">
    <property type="entry name" value="PKS_PP-bd"/>
</dbReference>
<dbReference type="PANTHER" id="PTHR43775">
    <property type="entry name" value="FATTY ACID SYNTHASE"/>
    <property type="match status" value="1"/>
</dbReference>
<dbReference type="InterPro" id="IPR020841">
    <property type="entry name" value="PKS_Beta-ketoAc_synthase_dom"/>
</dbReference>
<evidence type="ECO:0000256" key="7">
    <source>
        <dbReference type="ARBA" id="ARBA00023315"/>
    </source>
</evidence>
<reference evidence="14" key="1">
    <citation type="submission" date="2023-07" db="EMBL/GenBank/DDBJ databases">
        <title>30 novel species of actinomycetes from the DSMZ collection.</title>
        <authorList>
            <person name="Nouioui I."/>
        </authorList>
    </citation>
    <scope>NUCLEOTIDE SEQUENCE [LARGE SCALE GENOMIC DNA]</scope>
    <source>
        <strain evidence="14">DSM 41636</strain>
    </source>
</reference>
<keyword evidence="3" id="KW-0597">Phosphoprotein</keyword>
<dbReference type="PROSITE" id="PS52019">
    <property type="entry name" value="PKS_MFAS_DH"/>
    <property type="match status" value="1"/>
</dbReference>
<feature type="active site" description="Proton acceptor; for dehydratase activity" evidence="8">
    <location>
        <position position="976"/>
    </location>
</feature>
<evidence type="ECO:0000256" key="8">
    <source>
        <dbReference type="PROSITE-ProRule" id="PRU01363"/>
    </source>
</evidence>
<dbReference type="SUPFAM" id="SSF55048">
    <property type="entry name" value="Probable ACP-binding domain of malonyl-CoA ACP transacylase"/>
    <property type="match status" value="1"/>
</dbReference>
<dbReference type="InterPro" id="IPR014030">
    <property type="entry name" value="Ketoacyl_synth_N"/>
</dbReference>
<dbReference type="InterPro" id="IPR032821">
    <property type="entry name" value="PKS_assoc"/>
</dbReference>
<dbReference type="InterPro" id="IPR013154">
    <property type="entry name" value="ADH-like_N"/>
</dbReference>
<dbReference type="Pfam" id="PF22953">
    <property type="entry name" value="SpnB_Rossmann"/>
    <property type="match status" value="1"/>
</dbReference>
<dbReference type="Pfam" id="PF21089">
    <property type="entry name" value="PKS_DH_N"/>
    <property type="match status" value="1"/>
</dbReference>
<accession>A0ABU2PP65</accession>
<dbReference type="InterPro" id="IPR018201">
    <property type="entry name" value="Ketoacyl_synth_AS"/>
</dbReference>
<dbReference type="SUPFAM" id="SSF51735">
    <property type="entry name" value="NAD(P)-binding Rossmann-fold domains"/>
    <property type="match status" value="3"/>
</dbReference>
<dbReference type="Pfam" id="PF02801">
    <property type="entry name" value="Ketoacyl-synt_C"/>
    <property type="match status" value="1"/>
</dbReference>
<dbReference type="InterPro" id="IPR050091">
    <property type="entry name" value="PKS_NRPS_Biosynth_Enz"/>
</dbReference>
<dbReference type="InterPro" id="IPR055123">
    <property type="entry name" value="SpnB-like_Rossmann"/>
</dbReference>
<feature type="compositionally biased region" description="Basic and acidic residues" evidence="9">
    <location>
        <begin position="463"/>
        <end position="473"/>
    </location>
</feature>
<dbReference type="SMART" id="SM00829">
    <property type="entry name" value="PKS_ER"/>
    <property type="match status" value="1"/>
</dbReference>
<dbReference type="Pfam" id="PF00109">
    <property type="entry name" value="ketoacyl-synt"/>
    <property type="match status" value="1"/>
</dbReference>
<dbReference type="Gene3D" id="3.10.129.110">
    <property type="entry name" value="Polyketide synthase dehydratase"/>
    <property type="match status" value="1"/>
</dbReference>
<feature type="region of interest" description="N-terminal hotdog fold" evidence="8">
    <location>
        <begin position="945"/>
        <end position="1069"/>
    </location>
</feature>
<dbReference type="InterPro" id="IPR014031">
    <property type="entry name" value="Ketoacyl_synth_C"/>
</dbReference>
<evidence type="ECO:0000313" key="13">
    <source>
        <dbReference type="EMBL" id="MDT0393586.1"/>
    </source>
</evidence>
<feature type="region of interest" description="Disordered" evidence="9">
    <location>
        <begin position="463"/>
        <end position="482"/>
    </location>
</feature>
<evidence type="ECO:0000259" key="10">
    <source>
        <dbReference type="PROSITE" id="PS50075"/>
    </source>
</evidence>
<feature type="domain" description="PKS/mFAS DH" evidence="12">
    <location>
        <begin position="945"/>
        <end position="1228"/>
    </location>
</feature>
<proteinExistence type="predicted"/>
<dbReference type="Gene3D" id="3.40.50.720">
    <property type="entry name" value="NAD(P)-binding Rossmann-like Domain"/>
    <property type="match status" value="1"/>
</dbReference>
<dbReference type="SMART" id="SM00826">
    <property type="entry name" value="PKS_DH"/>
    <property type="match status" value="1"/>
</dbReference>
<dbReference type="PROSITE" id="PS00606">
    <property type="entry name" value="KS3_1"/>
    <property type="match status" value="1"/>
</dbReference>
<dbReference type="Gene3D" id="3.40.366.10">
    <property type="entry name" value="Malonyl-Coenzyme A Acyl Carrier Protein, domain 2"/>
    <property type="match status" value="1"/>
</dbReference>
<dbReference type="InterPro" id="IPR036736">
    <property type="entry name" value="ACP-like_sf"/>
</dbReference>
<feature type="active site" description="Proton donor; for dehydratase activity" evidence="8">
    <location>
        <position position="1148"/>
    </location>
</feature>
<evidence type="ECO:0000256" key="1">
    <source>
        <dbReference type="ARBA" id="ARBA00004792"/>
    </source>
</evidence>
<dbReference type="Gene3D" id="3.40.47.10">
    <property type="match status" value="1"/>
</dbReference>
<dbReference type="InterPro" id="IPR020807">
    <property type="entry name" value="PKS_DH"/>
</dbReference>
<keyword evidence="4" id="KW-0808">Transferase</keyword>
<dbReference type="Gene3D" id="1.10.1200.10">
    <property type="entry name" value="ACP-like"/>
    <property type="match status" value="1"/>
</dbReference>
<dbReference type="Proteomes" id="UP001183881">
    <property type="component" value="Unassembled WGS sequence"/>
</dbReference>
<comment type="pathway">
    <text evidence="1">Antibiotic biosynthesis.</text>
</comment>
<feature type="region of interest" description="C-terminal hotdog fold" evidence="8">
    <location>
        <begin position="1087"/>
        <end position="1228"/>
    </location>
</feature>
<dbReference type="Pfam" id="PF16197">
    <property type="entry name" value="KAsynt_C_assoc"/>
    <property type="match status" value="1"/>
</dbReference>
<dbReference type="InterPro" id="IPR036291">
    <property type="entry name" value="NAD(P)-bd_dom_sf"/>
</dbReference>
<dbReference type="Pfam" id="PF00550">
    <property type="entry name" value="PP-binding"/>
    <property type="match status" value="1"/>
</dbReference>
<dbReference type="SUPFAM" id="SSF52151">
    <property type="entry name" value="FabD/lysophospholipase-like"/>
    <property type="match status" value="1"/>
</dbReference>
<keyword evidence="6" id="KW-0511">Multifunctional enzyme</keyword>
<sequence length="2193" mass="229591">MASTAPQQVVDALRAALKEKERLQALNNRLTERETEPIAIVAMACRYPGGITSPQELWQLVTDEVDAVGPFPADRGWDLERLYDPDPGTPHTSYTREGGFLYDAREFDAEFFGIPPREARATDPQQRLLLETSWEAVERAGIDPASLRGTPTGVFVGTMYGDYMTRISPSAEEYEGYLSIGSAGSVASGRIAYTFGFEGPAITVDTACSSSLVTLHLACAALRRGECSLALAGGATVMATPTPFVEFSRQRGLAPDGRCKAFSASADGTGWSEGVGLLLVERLSDARRNGHPVLAVVRGSAVNQDGASNGLTAPNGPAQERVVRQALASAGLSPAEVDAVEAHGTGTPLGDPIEAHALQAAYGSARTADQPLYLGSLKSNLGHTQAAAGIGGVIKMTMALQHGVLPKTLHADVPTEHVAWSAGTLALLNKSIPWPERDRPRRAAVSSFGISGTNAHVILEQAPETRQRREREAPPLPTVPCPLSAADEAALRAQARRLHAHLASGADPGSEAGSLLDVGYSLATGRSGLPHRAVLLATDRDDLLRRLREVAVGTPAPDVIRSRASAGRTAFLFAGQGSQRAGMGRTLYRTFPAYAAAFDDVCAAVDPHLERPLRDVLFAAEDSPGAGPLHRTEYTQPALFAFEVALYRLLTSWGVRPDAVLGHSVGALAAVHAAGVLSLEDAAELAAVRGRVMQRLPSGGAMVALRASEQEATALLAGLEERISLAAVNGPAATVLSGDRDALEAAVTAFEAAGGKATRLRVSHGFHSPLMEPALDEIRAVASRLDFREPRITVVSDLTGRAEDVTVLADPEYWVRHARHTVRFADGLDCLTELGCTRLLELGPSGDLVSIAAESLTKDGADSAGAGYALIPVLRRRTPEPDAALAALSRLHACGGAVDWASVFAGQDACRVELPTYAFQRRPYWLEGSPGVGAAHSDGLTAVDHPILGGVDELPDGSRLLRGRLSLGAHPWLAGHRVAGEVLVPGTVLLDLALRAAGEAGLEVVEELVLRAPLVVPDDVEIQLQVFLAAGAESGRRDVTVRSRPGGAGRPGTWTTHAHGTVTGEAAGAATCLTAGPEEWPPPGAEPVGVPTARFYDRLSGQGLEYGPAFRGVQAMWRRGREVFAEVALSAERQPGHDGFAVHPVLFDAALHPIALGGLTDGEADDGTWLPYSWSGVRVLARADAKLRVRLAPAGPNAVSITATDTSGELVMSVDSLTVRPFTADAGAGGRDGLLLPSWEPLSGTAVAPDTSRWAVLAPPTALGGFEPCPAVDLASALSTDALRDTPQVHHDIAALTAVDEPAPALLLVPCPTAAPGSRADADGVHAAVRHVLAAVQTVLADDRLAETRVAVLTRDAVTVGGEQHTTALAHRAVWGLMRSAQAEHPNRFLLLDEDGTPGSRRALAAVLASSQPQLAVRGGVAHRPVLTASEPDTALRPPAGSPHWHLDYVGKETFAHLSLRPWPEADAPLTEGQIRVRMRAAGLNFRDVLLSLGVVPASVDGTAAGPGQGGEGAGVVLETGPGVTALRPGDRVTGLFHGIGPVAVTDHRLVCRFPDDWSFRQAAAVPVAYLTAYYGLVDLAGLRAGESLLVHAGTGGVGTAALQIGRHLGARTYATAGPAKWDALRAAGLPEEHIASSRDLGFERRLLDATGGRGVDVVLNSLAGEFTDASLRLLPRGGRFLEMGKTDRRDRESVAGQHPGVAYLAYDVRDPGPDRIHEILTVLQELFGQGALTPPRVSAWDIRDAPNAFRYLSEARHIGKVVLEFPDEDGPWDTSRAVLVTGGLGWLGRLVARHLVDRHDVRELVLMGRGAPGEDAVRDLVALRETGARVHTVACDAADRDALTAALAELAGDGVRIGGVVHAAGVLDDGLLGSLAPDRLDRVLRPKIDATLNLHELTEDLDLSAFVVCSSLAGTLGSPGQGAYAAGNAFLDGLTEHRRSLGRPGISLVWGLWRGEGGMGASLSDADLARMARGGVVPLDAGQGLELLDAGLRRNRPVAVAGRWDVEGLRARRTADGTVPPLLEGLLGGASPRAAGPAVGVTATVADGPAGAPADGGDHLLNTVLHEIASVLGHASASAVEPDRTFDEAGFDSLTTVELRNRLAAATGIRLPATFVFDFPTPADLVVHLREQLPDVDGDDAGGADAALEVFDGISRIEARVAGLPLSDAQRAAASERLHTLLTQLNPTTEGA</sequence>
<dbReference type="Gene3D" id="3.90.180.10">
    <property type="entry name" value="Medium-chain alcohol dehydrogenases, catalytic domain"/>
    <property type="match status" value="1"/>
</dbReference>
<evidence type="ECO:0000256" key="9">
    <source>
        <dbReference type="SAM" id="MobiDB-lite"/>
    </source>
</evidence>
<dbReference type="PANTHER" id="PTHR43775:SF51">
    <property type="entry name" value="INACTIVE PHENOLPHTHIOCEROL SYNTHESIS POLYKETIDE SYNTHASE TYPE I PKS1-RELATED"/>
    <property type="match status" value="1"/>
</dbReference>
<dbReference type="InterPro" id="IPR057326">
    <property type="entry name" value="KR_dom"/>
</dbReference>
<dbReference type="CDD" id="cd05195">
    <property type="entry name" value="enoyl_red"/>
    <property type="match status" value="1"/>
</dbReference>
<dbReference type="EMBL" id="JAVRFA010000002">
    <property type="protein sequence ID" value="MDT0393586.1"/>
    <property type="molecule type" value="Genomic_DNA"/>
</dbReference>
<dbReference type="Gene3D" id="3.40.50.11460">
    <property type="match status" value="1"/>
</dbReference>
<dbReference type="Pfam" id="PF08659">
    <property type="entry name" value="KR"/>
    <property type="match status" value="1"/>
</dbReference>
<dbReference type="Gene3D" id="3.30.70.3290">
    <property type="match status" value="1"/>
</dbReference>
<feature type="domain" description="Ketosynthase family 3 (KS3)" evidence="11">
    <location>
        <begin position="35"/>
        <end position="461"/>
    </location>
</feature>
<evidence type="ECO:0000256" key="6">
    <source>
        <dbReference type="ARBA" id="ARBA00023268"/>
    </source>
</evidence>
<comment type="caution">
    <text evidence="13">The sequence shown here is derived from an EMBL/GenBank/DDBJ whole genome shotgun (WGS) entry which is preliminary data.</text>
</comment>
<dbReference type="InterPro" id="IPR013968">
    <property type="entry name" value="PKS_KR"/>
</dbReference>
<keyword evidence="7" id="KW-0012">Acyltransferase</keyword>